<dbReference type="GO" id="GO:0009089">
    <property type="term" value="P:lysine biosynthetic process via diaminopimelate"/>
    <property type="evidence" value="ECO:0007669"/>
    <property type="project" value="UniProtKB-UniRule"/>
</dbReference>
<dbReference type="EC" id="1.2.1.11" evidence="6 15"/>
<dbReference type="Proteomes" id="UP000644507">
    <property type="component" value="Unassembled WGS sequence"/>
</dbReference>
<evidence type="ECO:0000313" key="18">
    <source>
        <dbReference type="EMBL" id="GHC60133.1"/>
    </source>
</evidence>
<dbReference type="InterPro" id="IPR012280">
    <property type="entry name" value="Semialdhyde_DH_dimer_dom"/>
</dbReference>
<evidence type="ECO:0000256" key="12">
    <source>
        <dbReference type="ARBA" id="ARBA00023154"/>
    </source>
</evidence>
<gene>
    <name evidence="15" type="primary">asd</name>
    <name evidence="18" type="ORF">GCM10007100_29220</name>
</gene>
<evidence type="ECO:0000256" key="2">
    <source>
        <dbReference type="ARBA" id="ARBA00005076"/>
    </source>
</evidence>
<keyword evidence="13 15" id="KW-0486">Methionine biosynthesis</keyword>
<dbReference type="EMBL" id="BMXI01000013">
    <property type="protein sequence ID" value="GHC60133.1"/>
    <property type="molecule type" value="Genomic_DNA"/>
</dbReference>
<feature type="binding site" evidence="15">
    <location>
        <begin position="161"/>
        <end position="162"/>
    </location>
    <ligand>
        <name>NADP(+)</name>
        <dbReference type="ChEBI" id="CHEBI:58349"/>
    </ligand>
</feature>
<dbReference type="PANTHER" id="PTHR46278">
    <property type="entry name" value="DEHYDROGENASE, PUTATIVE-RELATED"/>
    <property type="match status" value="1"/>
</dbReference>
<feature type="active site" description="Proton acceptor" evidence="15 16">
    <location>
        <position position="244"/>
    </location>
</feature>
<keyword evidence="9 15" id="KW-0521">NADP</keyword>
<dbReference type="NCBIfam" id="TIGR01296">
    <property type="entry name" value="asd_B"/>
    <property type="match status" value="1"/>
</dbReference>
<dbReference type="PANTHER" id="PTHR46278:SF2">
    <property type="entry name" value="ASPARTATE-SEMIALDEHYDE DEHYDROGENASE"/>
    <property type="match status" value="1"/>
</dbReference>
<comment type="caution">
    <text evidence="18">The sequence shown here is derived from an EMBL/GenBank/DDBJ whole genome shotgun (WGS) entry which is preliminary data.</text>
</comment>
<dbReference type="GO" id="GO:0050661">
    <property type="term" value="F:NADP binding"/>
    <property type="evidence" value="ECO:0007669"/>
    <property type="project" value="UniProtKB-UniRule"/>
</dbReference>
<evidence type="ECO:0000256" key="15">
    <source>
        <dbReference type="HAMAP-Rule" id="MF_02121"/>
    </source>
</evidence>
<evidence type="ECO:0000256" key="3">
    <source>
        <dbReference type="ARBA" id="ARBA00005097"/>
    </source>
</evidence>
<dbReference type="InterPro" id="IPR000534">
    <property type="entry name" value="Semialdehyde_DH_NAD-bd"/>
</dbReference>
<keyword evidence="7 15" id="KW-0028">Amino-acid biosynthesis</keyword>
<comment type="pathway">
    <text evidence="2 15">Amino-acid biosynthesis; L-lysine biosynthesis via DAP pathway; (S)-tetrahydrodipicolinate from L-aspartate: step 2/4.</text>
</comment>
<evidence type="ECO:0000256" key="13">
    <source>
        <dbReference type="ARBA" id="ARBA00023167"/>
    </source>
</evidence>
<evidence type="ECO:0000256" key="14">
    <source>
        <dbReference type="ARBA" id="ARBA00047891"/>
    </source>
</evidence>
<dbReference type="Pfam" id="PF02774">
    <property type="entry name" value="Semialdhyde_dhC"/>
    <property type="match status" value="1"/>
</dbReference>
<feature type="binding site" evidence="15">
    <location>
        <position position="237"/>
    </location>
    <ligand>
        <name>substrate</name>
    </ligand>
</feature>
<organism evidence="18 19">
    <name type="scientific">Roseibacillus persicicus</name>
    <dbReference type="NCBI Taxonomy" id="454148"/>
    <lineage>
        <taxon>Bacteria</taxon>
        <taxon>Pseudomonadati</taxon>
        <taxon>Verrucomicrobiota</taxon>
        <taxon>Verrucomicrobiia</taxon>
        <taxon>Verrucomicrobiales</taxon>
        <taxon>Verrucomicrobiaceae</taxon>
        <taxon>Roseibacillus</taxon>
    </lineage>
</organism>
<proteinExistence type="inferred from homology"/>
<keyword evidence="8 15" id="KW-0791">Threonine biosynthesis</keyword>
<dbReference type="CDD" id="cd02316">
    <property type="entry name" value="VcASADH2_like_N"/>
    <property type="match status" value="1"/>
</dbReference>
<dbReference type="GO" id="GO:0071266">
    <property type="term" value="P:'de novo' L-methionine biosynthetic process"/>
    <property type="evidence" value="ECO:0007669"/>
    <property type="project" value="UniProtKB-UniRule"/>
</dbReference>
<evidence type="ECO:0000256" key="5">
    <source>
        <dbReference type="ARBA" id="ARBA00011738"/>
    </source>
</evidence>
<dbReference type="RefSeq" id="WP_189571345.1">
    <property type="nucleotide sequence ID" value="NZ_BMXI01000013.1"/>
</dbReference>
<reference evidence="18" key="1">
    <citation type="journal article" date="2014" name="Int. J. Syst. Evol. Microbiol.">
        <title>Complete genome sequence of Corynebacterium casei LMG S-19264T (=DSM 44701T), isolated from a smear-ripened cheese.</title>
        <authorList>
            <consortium name="US DOE Joint Genome Institute (JGI-PGF)"/>
            <person name="Walter F."/>
            <person name="Albersmeier A."/>
            <person name="Kalinowski J."/>
            <person name="Ruckert C."/>
        </authorList>
    </citation>
    <scope>NUCLEOTIDE SEQUENCE</scope>
    <source>
        <strain evidence="18">KCTC 12988</strain>
    </source>
</reference>
<evidence type="ECO:0000256" key="7">
    <source>
        <dbReference type="ARBA" id="ARBA00022605"/>
    </source>
</evidence>
<evidence type="ECO:0000256" key="16">
    <source>
        <dbReference type="PIRSR" id="PIRSR000148-1"/>
    </source>
</evidence>
<feature type="active site" description="Acyl-thioester intermediate" evidence="15 16">
    <location>
        <position position="131"/>
    </location>
</feature>
<comment type="pathway">
    <text evidence="3 15">Amino-acid biosynthesis; L-threonine biosynthesis; L-threonine from L-aspartate: step 2/5.</text>
</comment>
<evidence type="ECO:0000259" key="17">
    <source>
        <dbReference type="SMART" id="SM00859"/>
    </source>
</evidence>
<evidence type="ECO:0000256" key="6">
    <source>
        <dbReference type="ARBA" id="ARBA00013120"/>
    </source>
</evidence>
<reference evidence="18" key="2">
    <citation type="submission" date="2020-09" db="EMBL/GenBank/DDBJ databases">
        <authorList>
            <person name="Sun Q."/>
            <person name="Kim S."/>
        </authorList>
    </citation>
    <scope>NUCLEOTIDE SEQUENCE</scope>
    <source>
        <strain evidence="18">KCTC 12988</strain>
    </source>
</reference>
<dbReference type="Pfam" id="PF01118">
    <property type="entry name" value="Semialdhyde_dh"/>
    <property type="match status" value="1"/>
</dbReference>
<feature type="binding site" evidence="15">
    <location>
        <begin position="13"/>
        <end position="16"/>
    </location>
    <ligand>
        <name>NADP(+)</name>
        <dbReference type="ChEBI" id="CHEBI:58349"/>
    </ligand>
</feature>
<feature type="binding site" evidence="15">
    <location>
        <begin position="41"/>
        <end position="42"/>
    </location>
    <ligand>
        <name>NADP(+)</name>
        <dbReference type="ChEBI" id="CHEBI:58349"/>
    </ligand>
</feature>
<dbReference type="Gene3D" id="3.30.360.10">
    <property type="entry name" value="Dihydrodipicolinate Reductase, domain 2"/>
    <property type="match status" value="1"/>
</dbReference>
<evidence type="ECO:0000256" key="1">
    <source>
        <dbReference type="ARBA" id="ARBA00005021"/>
    </source>
</evidence>
<comment type="pathway">
    <text evidence="1 15">Amino-acid biosynthesis; L-methionine biosynthesis via de novo pathway; L-homoserine from L-aspartate: step 2/3.</text>
</comment>
<dbReference type="Gene3D" id="3.40.50.720">
    <property type="entry name" value="NAD(P)-binding Rossmann-like Domain"/>
    <property type="match status" value="1"/>
</dbReference>
<keyword evidence="12 15" id="KW-0457">Lysine biosynthesis</keyword>
<comment type="function">
    <text evidence="15">Catalyzes the NADPH-dependent formation of L-aspartate-semialdehyde (L-ASA) by the reductive dephosphorylation of L-aspartyl-4-phosphate.</text>
</comment>
<protein>
    <recommendedName>
        <fullName evidence="6 15">Aspartate-semialdehyde dehydrogenase</fullName>
        <shortName evidence="15">ASA dehydrogenase</shortName>
        <shortName evidence="15">ASADH</shortName>
        <ecNumber evidence="6 15">1.2.1.11</ecNumber>
    </recommendedName>
    <alternativeName>
        <fullName evidence="15">Aspartate-beta-semialdehyde dehydrogenase</fullName>
    </alternativeName>
</protein>
<feature type="domain" description="Semialdehyde dehydrogenase NAD-binding" evidence="17">
    <location>
        <begin position="6"/>
        <end position="121"/>
    </location>
</feature>
<dbReference type="HAMAP" id="MF_02121">
    <property type="entry name" value="ASADH"/>
    <property type="match status" value="1"/>
</dbReference>
<dbReference type="GO" id="GO:0051287">
    <property type="term" value="F:NAD binding"/>
    <property type="evidence" value="ECO:0007669"/>
    <property type="project" value="InterPro"/>
</dbReference>
<dbReference type="NCBIfam" id="NF011456">
    <property type="entry name" value="PRK14874.1"/>
    <property type="match status" value="1"/>
</dbReference>
<dbReference type="PIRSF" id="PIRSF000148">
    <property type="entry name" value="ASA_dh"/>
    <property type="match status" value="1"/>
</dbReference>
<keyword evidence="10 15" id="KW-0220">Diaminopimelate biosynthesis</keyword>
<dbReference type="GO" id="GO:0009097">
    <property type="term" value="P:isoleucine biosynthetic process"/>
    <property type="evidence" value="ECO:0007669"/>
    <property type="project" value="UniProtKB-UniRule"/>
</dbReference>
<dbReference type="GO" id="GO:0009088">
    <property type="term" value="P:threonine biosynthetic process"/>
    <property type="evidence" value="ECO:0007669"/>
    <property type="project" value="UniProtKB-UniRule"/>
</dbReference>
<dbReference type="SUPFAM" id="SSF55347">
    <property type="entry name" value="Glyceraldehyde-3-phosphate dehydrogenase-like, C-terminal domain"/>
    <property type="match status" value="1"/>
</dbReference>
<evidence type="ECO:0000313" key="19">
    <source>
        <dbReference type="Proteomes" id="UP000644507"/>
    </source>
</evidence>
<dbReference type="SUPFAM" id="SSF51735">
    <property type="entry name" value="NAD(P)-binding Rossmann-fold domains"/>
    <property type="match status" value="1"/>
</dbReference>
<sequence>MKQPPHIAIAGATGAVGIEMLNCLAEQKVPYSQLTLLASARSAGKVVEFQGKELVVKELTADAFEGVDIALFSAGGSISLEFAPHAAAAGAIVIDNSSAFRMDPEVPLVVPEINPEAAKTTPKGIIANPNCTTIISLMALAPLHRAFGLKSIIASSYQAVSGSGAAGIVELDSQIQALANGGEIKKEVYPHQIASNVIPQVDVFLEGGYTKEEQKMLNESRKILGLPELNVTCTCVRVPVHRSHSVSISAQFEKPVTVEAAQAVYGEATPGVQLCDDPSTGLYPTPLDTSGKDDCLVGRMRMDQVLPNALALWVVGDQVKKGAALNAVQIAKLLLE</sequence>
<comment type="caution">
    <text evidence="15">Lacks conserved residue(s) required for the propagation of feature annotation.</text>
</comment>
<name>A0A918TT90_9BACT</name>
<dbReference type="SMART" id="SM00859">
    <property type="entry name" value="Semialdhyde_dh"/>
    <property type="match status" value="1"/>
</dbReference>
<accession>A0A918TT90</accession>
<comment type="catalytic activity">
    <reaction evidence="14 15">
        <text>L-aspartate 4-semialdehyde + phosphate + NADP(+) = 4-phospho-L-aspartate + NADPH + H(+)</text>
        <dbReference type="Rhea" id="RHEA:24284"/>
        <dbReference type="ChEBI" id="CHEBI:15378"/>
        <dbReference type="ChEBI" id="CHEBI:43474"/>
        <dbReference type="ChEBI" id="CHEBI:57535"/>
        <dbReference type="ChEBI" id="CHEBI:57783"/>
        <dbReference type="ChEBI" id="CHEBI:58349"/>
        <dbReference type="ChEBI" id="CHEBI:537519"/>
        <dbReference type="EC" id="1.2.1.11"/>
    </reaction>
</comment>
<dbReference type="InterPro" id="IPR005986">
    <property type="entry name" value="Asp_semialdehyde_DH_beta"/>
</dbReference>
<dbReference type="InterPro" id="IPR036291">
    <property type="entry name" value="NAD(P)-bd_dom_sf"/>
</dbReference>
<dbReference type="GO" id="GO:0004073">
    <property type="term" value="F:aspartate-semialdehyde dehydrogenase activity"/>
    <property type="evidence" value="ECO:0007669"/>
    <property type="project" value="UniProtKB-UniRule"/>
</dbReference>
<keyword evidence="19" id="KW-1185">Reference proteome</keyword>
<comment type="similarity">
    <text evidence="4 15">Belongs to the aspartate-semialdehyde dehydrogenase family.</text>
</comment>
<dbReference type="InterPro" id="IPR012080">
    <property type="entry name" value="Asp_semialdehyde_DH"/>
</dbReference>
<evidence type="ECO:0000256" key="10">
    <source>
        <dbReference type="ARBA" id="ARBA00022915"/>
    </source>
</evidence>
<evidence type="ECO:0000256" key="9">
    <source>
        <dbReference type="ARBA" id="ARBA00022857"/>
    </source>
</evidence>
<evidence type="ECO:0000256" key="11">
    <source>
        <dbReference type="ARBA" id="ARBA00023002"/>
    </source>
</evidence>
<evidence type="ECO:0000256" key="8">
    <source>
        <dbReference type="ARBA" id="ARBA00022697"/>
    </source>
</evidence>
<dbReference type="CDD" id="cd18131">
    <property type="entry name" value="ASADH_C_bac_euk_like"/>
    <property type="match status" value="1"/>
</dbReference>
<dbReference type="GO" id="GO:0046983">
    <property type="term" value="F:protein dimerization activity"/>
    <property type="evidence" value="ECO:0007669"/>
    <property type="project" value="InterPro"/>
</dbReference>
<comment type="subunit">
    <text evidence="5 15">Homodimer.</text>
</comment>
<dbReference type="GO" id="GO:0019877">
    <property type="term" value="P:diaminopimelate biosynthetic process"/>
    <property type="evidence" value="ECO:0007669"/>
    <property type="project" value="UniProtKB-UniRule"/>
</dbReference>
<keyword evidence="11 15" id="KW-0560">Oxidoreductase</keyword>
<feature type="binding site" evidence="15">
    <location>
        <position position="158"/>
    </location>
    <ligand>
        <name>substrate</name>
    </ligand>
</feature>
<feature type="binding site" evidence="15">
    <location>
        <position position="101"/>
    </location>
    <ligand>
        <name>phosphate</name>
        <dbReference type="ChEBI" id="CHEBI:43474"/>
    </ligand>
</feature>
<feature type="binding site" evidence="15">
    <location>
        <position position="318"/>
    </location>
    <ligand>
        <name>NADP(+)</name>
        <dbReference type="ChEBI" id="CHEBI:58349"/>
    </ligand>
</feature>
<evidence type="ECO:0000256" key="4">
    <source>
        <dbReference type="ARBA" id="ARBA00010584"/>
    </source>
</evidence>
<dbReference type="AlphaFoldDB" id="A0A918TT90"/>